<protein>
    <submittedName>
        <fullName evidence="1">Uncharacterized protein</fullName>
    </submittedName>
</protein>
<dbReference type="AlphaFoldDB" id="A0A2G1W8R6"/>
<name>A0A2G1W8R6_9BACT</name>
<evidence type="ECO:0000313" key="1">
    <source>
        <dbReference type="EMBL" id="PHQ35435.1"/>
    </source>
</evidence>
<accession>A0A2G1W8R6</accession>
<gene>
    <name evidence="1" type="ORF">CEE69_10565</name>
</gene>
<sequence length="80" mass="8729">MLIRAGECRLEAVAGCGRNLRQITLVSWIRISTASGCGSPRLGVRLDRLTPLPCPAQDSDGQLRVRVANENKSLHAMEEN</sequence>
<dbReference type="Proteomes" id="UP000225740">
    <property type="component" value="Unassembled WGS sequence"/>
</dbReference>
<reference evidence="1 2" key="1">
    <citation type="submission" date="2017-06" db="EMBL/GenBank/DDBJ databases">
        <title>Description of Rhodopirellula bahusiensis sp. nov.</title>
        <authorList>
            <person name="Kizina J."/>
            <person name="Harder J."/>
        </authorList>
    </citation>
    <scope>NUCLEOTIDE SEQUENCE [LARGE SCALE GENOMIC DNA]</scope>
    <source>
        <strain evidence="1 2">SWK21</strain>
    </source>
</reference>
<proteinExistence type="predicted"/>
<keyword evidence="2" id="KW-1185">Reference proteome</keyword>
<organism evidence="1 2">
    <name type="scientific">Rhodopirellula bahusiensis</name>
    <dbReference type="NCBI Taxonomy" id="2014065"/>
    <lineage>
        <taxon>Bacteria</taxon>
        <taxon>Pseudomonadati</taxon>
        <taxon>Planctomycetota</taxon>
        <taxon>Planctomycetia</taxon>
        <taxon>Pirellulales</taxon>
        <taxon>Pirellulaceae</taxon>
        <taxon>Rhodopirellula</taxon>
    </lineage>
</organism>
<dbReference type="EMBL" id="NIZW01000007">
    <property type="protein sequence ID" value="PHQ35435.1"/>
    <property type="molecule type" value="Genomic_DNA"/>
</dbReference>
<comment type="caution">
    <text evidence="1">The sequence shown here is derived from an EMBL/GenBank/DDBJ whole genome shotgun (WGS) entry which is preliminary data.</text>
</comment>
<evidence type="ECO:0000313" key="2">
    <source>
        <dbReference type="Proteomes" id="UP000225740"/>
    </source>
</evidence>